<comment type="similarity">
    <text evidence="2">Belongs to the germin family.</text>
</comment>
<name>A0A814WNN2_9BILA</name>
<dbReference type="GO" id="GO:0030145">
    <property type="term" value="F:manganese ion binding"/>
    <property type="evidence" value="ECO:0007669"/>
    <property type="project" value="InterPro"/>
</dbReference>
<accession>A0A814WNN2</accession>
<dbReference type="AlphaFoldDB" id="A0A814WNN2"/>
<evidence type="ECO:0000259" key="7">
    <source>
        <dbReference type="SMART" id="SM00835"/>
    </source>
</evidence>
<dbReference type="Proteomes" id="UP000663877">
    <property type="component" value="Unassembled WGS sequence"/>
</dbReference>
<protein>
    <recommendedName>
        <fullName evidence="7">Cupin type-1 domain-containing protein</fullName>
    </recommendedName>
</protein>
<comment type="caution">
    <text evidence="9">The sequence shown here is derived from an EMBL/GenBank/DDBJ whole genome shotgun (WGS) entry which is preliminary data.</text>
</comment>
<dbReference type="Proteomes" id="UP000663832">
    <property type="component" value="Unassembled WGS sequence"/>
</dbReference>
<evidence type="ECO:0000256" key="4">
    <source>
        <dbReference type="ARBA" id="ARBA00022723"/>
    </source>
</evidence>
<feature type="chain" id="PRO_5035604311" description="Cupin type-1 domain-containing protein" evidence="6">
    <location>
        <begin position="17"/>
        <end position="195"/>
    </location>
</feature>
<feature type="signal peptide" evidence="6">
    <location>
        <begin position="1"/>
        <end position="16"/>
    </location>
</feature>
<keyword evidence="6" id="KW-0732">Signal</keyword>
<dbReference type="Gene3D" id="2.60.120.10">
    <property type="entry name" value="Jelly Rolls"/>
    <property type="match status" value="1"/>
</dbReference>
<dbReference type="InterPro" id="IPR019780">
    <property type="entry name" value="Germin_Mn-BS"/>
</dbReference>
<dbReference type="Pfam" id="PF00190">
    <property type="entry name" value="Cupin_1"/>
    <property type="match status" value="1"/>
</dbReference>
<organism evidence="9 10">
    <name type="scientific">Adineta steineri</name>
    <dbReference type="NCBI Taxonomy" id="433720"/>
    <lineage>
        <taxon>Eukaryota</taxon>
        <taxon>Metazoa</taxon>
        <taxon>Spiralia</taxon>
        <taxon>Gnathifera</taxon>
        <taxon>Rotifera</taxon>
        <taxon>Eurotatoria</taxon>
        <taxon>Bdelloidea</taxon>
        <taxon>Adinetida</taxon>
        <taxon>Adinetidae</taxon>
        <taxon>Adineta</taxon>
    </lineage>
</organism>
<evidence type="ECO:0000256" key="2">
    <source>
        <dbReference type="ARBA" id="ARBA00007456"/>
    </source>
</evidence>
<dbReference type="InterPro" id="IPR014710">
    <property type="entry name" value="RmlC-like_jellyroll"/>
</dbReference>
<evidence type="ECO:0000313" key="8">
    <source>
        <dbReference type="EMBL" id="CAF1098088.1"/>
    </source>
</evidence>
<gene>
    <name evidence="8" type="ORF">BJG266_LOCUS21195</name>
    <name evidence="9" type="ORF">QVE165_LOCUS26030</name>
</gene>
<keyword evidence="10" id="KW-1185">Reference proteome</keyword>
<evidence type="ECO:0000313" key="10">
    <source>
        <dbReference type="Proteomes" id="UP000663832"/>
    </source>
</evidence>
<keyword evidence="5" id="KW-0464">Manganese</keyword>
<dbReference type="EMBL" id="CAJNOI010000124">
    <property type="protein sequence ID" value="CAF1098088.1"/>
    <property type="molecule type" value="Genomic_DNA"/>
</dbReference>
<reference evidence="9" key="1">
    <citation type="submission" date="2021-02" db="EMBL/GenBank/DDBJ databases">
        <authorList>
            <person name="Nowell W R."/>
        </authorList>
    </citation>
    <scope>NUCLEOTIDE SEQUENCE</scope>
</reference>
<dbReference type="SUPFAM" id="SSF51182">
    <property type="entry name" value="RmlC-like cupins"/>
    <property type="match status" value="1"/>
</dbReference>
<feature type="domain" description="Cupin type-1" evidence="7">
    <location>
        <begin position="26"/>
        <end position="176"/>
    </location>
</feature>
<dbReference type="InterPro" id="IPR011051">
    <property type="entry name" value="RmlC_Cupin_sf"/>
</dbReference>
<proteinExistence type="inferred from homology"/>
<dbReference type="EMBL" id="CAJNOM010000191">
    <property type="protein sequence ID" value="CAF1204875.1"/>
    <property type="molecule type" value="Genomic_DNA"/>
</dbReference>
<dbReference type="InterPro" id="IPR001929">
    <property type="entry name" value="Germin"/>
</dbReference>
<keyword evidence="4" id="KW-0479">Metal-binding</keyword>
<sequence>MLCYLGLFFYIVNVLSVNSQKSVKHENLFHLSKTNATEYEGGSTRQAYEMNFPILKNQFASMVMLTLKVGGIRQPHWHPFAWELNFVMSGTAEWGIVGTNGQHDSFIANAGDLVFIPVGVFHYFSNADSEQELKVLVIFNSGKILADDDIGIVPSLNGIPVDILAASFGMPNDYFHAFPRNVTQTPIILRKNTKR</sequence>
<dbReference type="OrthoDB" id="10263073at2759"/>
<dbReference type="PROSITE" id="PS00725">
    <property type="entry name" value="GERMIN"/>
    <property type="match status" value="1"/>
</dbReference>
<comment type="subcellular location">
    <subcellularLocation>
        <location evidence="1">Secreted</location>
    </subcellularLocation>
</comment>
<evidence type="ECO:0000256" key="1">
    <source>
        <dbReference type="ARBA" id="ARBA00004613"/>
    </source>
</evidence>
<dbReference type="GO" id="GO:0005576">
    <property type="term" value="C:extracellular region"/>
    <property type="evidence" value="ECO:0007669"/>
    <property type="project" value="UniProtKB-SubCell"/>
</dbReference>
<dbReference type="InterPro" id="IPR006045">
    <property type="entry name" value="Cupin_1"/>
</dbReference>
<dbReference type="PRINTS" id="PR00325">
    <property type="entry name" value="GERMIN"/>
</dbReference>
<evidence type="ECO:0000256" key="3">
    <source>
        <dbReference type="ARBA" id="ARBA00022525"/>
    </source>
</evidence>
<evidence type="ECO:0000256" key="5">
    <source>
        <dbReference type="ARBA" id="ARBA00023211"/>
    </source>
</evidence>
<keyword evidence="3" id="KW-0964">Secreted</keyword>
<dbReference type="SMART" id="SM00835">
    <property type="entry name" value="Cupin_1"/>
    <property type="match status" value="1"/>
</dbReference>
<evidence type="ECO:0000313" key="9">
    <source>
        <dbReference type="EMBL" id="CAF1204875.1"/>
    </source>
</evidence>
<dbReference type="PANTHER" id="PTHR31238">
    <property type="entry name" value="GERMIN-LIKE PROTEIN SUBFAMILY 3 MEMBER 3"/>
    <property type="match status" value="1"/>
</dbReference>
<evidence type="ECO:0000256" key="6">
    <source>
        <dbReference type="SAM" id="SignalP"/>
    </source>
</evidence>